<name>A0A9P4IYT7_9PEZI</name>
<evidence type="ECO:0000256" key="1">
    <source>
        <dbReference type="SAM" id="MobiDB-lite"/>
    </source>
</evidence>
<dbReference type="PANTHER" id="PTHR42077">
    <property type="entry name" value="YALI0F30239P"/>
    <property type="match status" value="1"/>
</dbReference>
<evidence type="ECO:0000256" key="2">
    <source>
        <dbReference type="SAM" id="Phobius"/>
    </source>
</evidence>
<feature type="compositionally biased region" description="Polar residues" evidence="1">
    <location>
        <begin position="106"/>
        <end position="128"/>
    </location>
</feature>
<keyword evidence="2" id="KW-1133">Transmembrane helix</keyword>
<gene>
    <name evidence="3" type="ORF">K461DRAFT_279962</name>
</gene>
<dbReference type="EMBL" id="ML996088">
    <property type="protein sequence ID" value="KAF2151176.1"/>
    <property type="molecule type" value="Genomic_DNA"/>
</dbReference>
<feature type="region of interest" description="Disordered" evidence="1">
    <location>
        <begin position="97"/>
        <end position="150"/>
    </location>
</feature>
<evidence type="ECO:0000313" key="4">
    <source>
        <dbReference type="Proteomes" id="UP000799439"/>
    </source>
</evidence>
<keyword evidence="2" id="KW-0472">Membrane</keyword>
<organism evidence="3 4">
    <name type="scientific">Myriangium duriaei CBS 260.36</name>
    <dbReference type="NCBI Taxonomy" id="1168546"/>
    <lineage>
        <taxon>Eukaryota</taxon>
        <taxon>Fungi</taxon>
        <taxon>Dikarya</taxon>
        <taxon>Ascomycota</taxon>
        <taxon>Pezizomycotina</taxon>
        <taxon>Dothideomycetes</taxon>
        <taxon>Dothideomycetidae</taxon>
        <taxon>Myriangiales</taxon>
        <taxon>Myriangiaceae</taxon>
        <taxon>Myriangium</taxon>
    </lineage>
</organism>
<accession>A0A9P4IYT7</accession>
<evidence type="ECO:0000313" key="3">
    <source>
        <dbReference type="EMBL" id="KAF2151176.1"/>
    </source>
</evidence>
<sequence>MGALKNLIPLLVLFVFIGVGGFIGYHIYVWSNEMADRGRRKMEKKNVVFTKDGMKVGIKNVSEEEYASKQQNYFVKAWNYSSMPAYKSRFWNKEEQARQKELAKQGKSTAVESSPTISRAPSSQTSLNVPKVARPGVQRTASNPGAFPDE</sequence>
<keyword evidence="4" id="KW-1185">Reference proteome</keyword>
<dbReference type="OrthoDB" id="4083871at2759"/>
<proteinExistence type="predicted"/>
<dbReference type="Proteomes" id="UP000799439">
    <property type="component" value="Unassembled WGS sequence"/>
</dbReference>
<dbReference type="PANTHER" id="PTHR42077:SF1">
    <property type="entry name" value="YALI0F30239P"/>
    <property type="match status" value="1"/>
</dbReference>
<reference evidence="3" key="1">
    <citation type="journal article" date="2020" name="Stud. Mycol.">
        <title>101 Dothideomycetes genomes: a test case for predicting lifestyles and emergence of pathogens.</title>
        <authorList>
            <person name="Haridas S."/>
            <person name="Albert R."/>
            <person name="Binder M."/>
            <person name="Bloem J."/>
            <person name="Labutti K."/>
            <person name="Salamov A."/>
            <person name="Andreopoulos B."/>
            <person name="Baker S."/>
            <person name="Barry K."/>
            <person name="Bills G."/>
            <person name="Bluhm B."/>
            <person name="Cannon C."/>
            <person name="Castanera R."/>
            <person name="Culley D."/>
            <person name="Daum C."/>
            <person name="Ezra D."/>
            <person name="Gonzalez J."/>
            <person name="Henrissat B."/>
            <person name="Kuo A."/>
            <person name="Liang C."/>
            <person name="Lipzen A."/>
            <person name="Lutzoni F."/>
            <person name="Magnuson J."/>
            <person name="Mondo S."/>
            <person name="Nolan M."/>
            <person name="Ohm R."/>
            <person name="Pangilinan J."/>
            <person name="Park H.-J."/>
            <person name="Ramirez L."/>
            <person name="Alfaro M."/>
            <person name="Sun H."/>
            <person name="Tritt A."/>
            <person name="Yoshinaga Y."/>
            <person name="Zwiers L.-H."/>
            <person name="Turgeon B."/>
            <person name="Goodwin S."/>
            <person name="Spatafora J."/>
            <person name="Crous P."/>
            <person name="Grigoriev I."/>
        </authorList>
    </citation>
    <scope>NUCLEOTIDE SEQUENCE</scope>
    <source>
        <strain evidence="3">CBS 260.36</strain>
    </source>
</reference>
<dbReference type="AlphaFoldDB" id="A0A9P4IYT7"/>
<comment type="caution">
    <text evidence="3">The sequence shown here is derived from an EMBL/GenBank/DDBJ whole genome shotgun (WGS) entry which is preliminary data.</text>
</comment>
<keyword evidence="2" id="KW-0812">Transmembrane</keyword>
<protein>
    <submittedName>
        <fullName evidence="3">Uncharacterized protein</fullName>
    </submittedName>
</protein>
<feature type="transmembrane region" description="Helical" evidence="2">
    <location>
        <begin position="6"/>
        <end position="30"/>
    </location>
</feature>